<dbReference type="EMBL" id="WJQR01000005">
    <property type="protein sequence ID" value="MRI81691.1"/>
    <property type="molecule type" value="Genomic_DNA"/>
</dbReference>
<dbReference type="Proteomes" id="UP000430975">
    <property type="component" value="Unassembled WGS sequence"/>
</dbReference>
<gene>
    <name evidence="2" type="ORF">GIY09_08945</name>
    <name evidence="1" type="ORF">GIY11_06635</name>
</gene>
<evidence type="ECO:0000313" key="3">
    <source>
        <dbReference type="Proteomes" id="UP000430975"/>
    </source>
</evidence>
<evidence type="ECO:0000313" key="2">
    <source>
        <dbReference type="EMBL" id="MRI85989.1"/>
    </source>
</evidence>
<evidence type="ECO:0000313" key="4">
    <source>
        <dbReference type="Proteomes" id="UP000469870"/>
    </source>
</evidence>
<dbReference type="EMBL" id="WJQS01000008">
    <property type="protein sequence ID" value="MRI85989.1"/>
    <property type="molecule type" value="Genomic_DNA"/>
</dbReference>
<dbReference type="AlphaFoldDB" id="A0A6I2GL35"/>
<accession>A0A6I2GL35</accession>
<evidence type="ECO:0000313" key="1">
    <source>
        <dbReference type="EMBL" id="MRI81691.1"/>
    </source>
</evidence>
<sequence>MIETMRHALRHYQEVYLDGLGKYWAKQEVIIKFRGHFYRFEQFNEVIQIEERVNWLNITSEPVDDQYDLILHHYYEPSIRADGFQLKIEQPSEIIIKTSNYAAFVMRSMRLSNYLFNMIPASN</sequence>
<comment type="caution">
    <text evidence="2">The sequence shown here is derived from an EMBL/GenBank/DDBJ whole genome shotgun (WGS) entry which is preliminary data.</text>
</comment>
<organism evidence="2 3">
    <name type="scientific">Fundicoccus ignavus</name>
    <dbReference type="NCBI Taxonomy" id="2664442"/>
    <lineage>
        <taxon>Bacteria</taxon>
        <taxon>Bacillati</taxon>
        <taxon>Bacillota</taxon>
        <taxon>Bacilli</taxon>
        <taxon>Lactobacillales</taxon>
        <taxon>Aerococcaceae</taxon>
        <taxon>Fundicoccus</taxon>
    </lineage>
</organism>
<dbReference type="RefSeq" id="WP_153861970.1">
    <property type="nucleotide sequence ID" value="NZ_WJQR01000005.1"/>
</dbReference>
<keyword evidence="3" id="KW-1185">Reference proteome</keyword>
<dbReference type="Proteomes" id="UP000469870">
    <property type="component" value="Unassembled WGS sequence"/>
</dbReference>
<proteinExistence type="predicted"/>
<name>A0A6I2GL35_9LACT</name>
<reference evidence="3 4" key="1">
    <citation type="submission" date="2019-11" db="EMBL/GenBank/DDBJ databases">
        <title>Characterisation of Fundicoccus ignavus gen. nov. sp. nov., a novel genus of the family Aerococcaceae isolated from bulk tank milk.</title>
        <authorList>
            <person name="Siebert A."/>
            <person name="Huptas C."/>
            <person name="Wenning M."/>
            <person name="Scherer S."/>
            <person name="Doll E.V."/>
        </authorList>
    </citation>
    <scope>NUCLEOTIDE SEQUENCE [LARGE SCALE GENOMIC DNA]</scope>
    <source>
        <strain evidence="1 4">DSM 109653</strain>
        <strain evidence="2 3">WS4759</strain>
    </source>
</reference>
<protein>
    <submittedName>
        <fullName evidence="2">Uncharacterized protein</fullName>
    </submittedName>
</protein>